<organism evidence="1 2">
    <name type="scientific">Shigella phage vB_SflS-ISF001</name>
    <dbReference type="NCBI Taxonomy" id="2048005"/>
    <lineage>
        <taxon>Viruses</taxon>
        <taxon>Duplodnaviria</taxon>
        <taxon>Heunggongvirae</taxon>
        <taxon>Uroviricota</taxon>
        <taxon>Caudoviricetes</taxon>
        <taxon>Drexlerviridae</taxon>
        <taxon>Tunavirinae</taxon>
        <taxon>Tunavirus</taxon>
        <taxon>Tunavirus ISF001</taxon>
    </lineage>
</organism>
<keyword evidence="2" id="KW-1185">Reference proteome</keyword>
<proteinExistence type="predicted"/>
<name>A0A2D1GQ15_9CAUD</name>
<accession>A0A2D1GQ15</accession>
<dbReference type="InterPro" id="IPR057610">
    <property type="entry name" value="Gp54-like"/>
</dbReference>
<dbReference type="EMBL" id="MG049919">
    <property type="protein sequence ID" value="ATN94142.1"/>
    <property type="molecule type" value="Genomic_DNA"/>
</dbReference>
<protein>
    <submittedName>
        <fullName evidence="1">Uncharacterized protein</fullName>
    </submittedName>
</protein>
<evidence type="ECO:0000313" key="1">
    <source>
        <dbReference type="EMBL" id="ATN94142.1"/>
    </source>
</evidence>
<dbReference type="Pfam" id="PF25180">
    <property type="entry name" value="Gp54"/>
    <property type="match status" value="1"/>
</dbReference>
<evidence type="ECO:0000313" key="2">
    <source>
        <dbReference type="Proteomes" id="UP000228981"/>
    </source>
</evidence>
<sequence>METQIDVVVVLRDSTHGKGLYKKGTEITIDHEDMVAYHSPLTWVVERVGSDYFLKGFITYFAEA</sequence>
<dbReference type="Proteomes" id="UP000228981">
    <property type="component" value="Segment"/>
</dbReference>
<reference evidence="1 2" key="1">
    <citation type="submission" date="2017-10" db="EMBL/GenBank/DDBJ databases">
        <title>Comparative genomic analysis of a novel S. flexneri bacteriophage vB_SflS-ISF001.</title>
        <authorList>
            <person name="Shahin K."/>
            <person name="Bouzari M."/>
            <person name="Wang R."/>
        </authorList>
    </citation>
    <scope>NUCLEOTIDE SEQUENCE [LARGE SCALE GENOMIC DNA]</scope>
</reference>
<gene>
    <name evidence="1" type="ORF">FLXISF001_064</name>
</gene>